<gene>
    <name evidence="1" type="ORF">B7492_07865</name>
    <name evidence="2" type="ORF">B7492_22640</name>
</gene>
<dbReference type="EMBL" id="CP020743">
    <property type="protein sequence ID" value="ARJ21162.1"/>
    <property type="molecule type" value="Genomic_DNA"/>
</dbReference>
<accession>A0A1W6A5M8</accession>
<dbReference type="AlphaFoldDB" id="A0A1W6A5M8"/>
<dbReference type="Proteomes" id="UP000192932">
    <property type="component" value="Chromosome"/>
</dbReference>
<evidence type="ECO:0000313" key="3">
    <source>
        <dbReference type="Proteomes" id="UP000192932"/>
    </source>
</evidence>
<proteinExistence type="predicted"/>
<sequence>MIIINMLDGEKIEIHKDTILIGINNAPRTDKPNERLFYVQQMYIGNLQGDFEKEGSALSTSDERLGIGGFLLSHDMFSIGDGIDATLYLTSAVKSISVV</sequence>
<evidence type="ECO:0000313" key="1">
    <source>
        <dbReference type="EMBL" id="ARJ21162.1"/>
    </source>
</evidence>
<reference evidence="1 3" key="1">
    <citation type="submission" date="2017-04" db="EMBL/GenBank/DDBJ databases">
        <title>The Characteristic of a Fine Plant Growth-Promoting Rhizobacteria Bacillus mycoides Gnyt1 and its Whole Genome Sequencing Analysis.</title>
        <authorList>
            <person name="Li J.H."/>
            <person name="Yao T."/>
        </authorList>
    </citation>
    <scope>NUCLEOTIDE SEQUENCE [LARGE SCALE GENOMIC DNA]</scope>
    <source>
        <strain evidence="1 3">Gnyt1</strain>
    </source>
</reference>
<protein>
    <submittedName>
        <fullName evidence="1">Uncharacterized protein</fullName>
    </submittedName>
</protein>
<organism evidence="1 3">
    <name type="scientific">Bacillus mycoides</name>
    <dbReference type="NCBI Taxonomy" id="1405"/>
    <lineage>
        <taxon>Bacteria</taxon>
        <taxon>Bacillati</taxon>
        <taxon>Bacillota</taxon>
        <taxon>Bacilli</taxon>
        <taxon>Bacillales</taxon>
        <taxon>Bacillaceae</taxon>
        <taxon>Bacillus</taxon>
        <taxon>Bacillus cereus group</taxon>
    </lineage>
</organism>
<dbReference type="EMBL" id="CP020743">
    <property type="protein sequence ID" value="ARJ23823.1"/>
    <property type="molecule type" value="Genomic_DNA"/>
</dbReference>
<dbReference type="RefSeq" id="WP_085310015.1">
    <property type="nucleotide sequence ID" value="NZ_CP020743.1"/>
</dbReference>
<name>A0A1W6A5M8_BACMY</name>
<evidence type="ECO:0000313" key="2">
    <source>
        <dbReference type="EMBL" id="ARJ23823.1"/>
    </source>
</evidence>